<evidence type="ECO:0000256" key="1">
    <source>
        <dbReference type="SAM" id="Phobius"/>
    </source>
</evidence>
<dbReference type="AlphaFoldDB" id="A0A6J6TZ62"/>
<accession>A0A6J6TZ62</accession>
<sequence length="81" mass="9047">MTDEYVGDSRPWAARKPQSYVMSGILIALAIALVWQGFSYINAGTGGLVPYFIILGGPVLAIYYTWYFSFRRFESDGPEGQ</sequence>
<name>A0A6J6TZ62_9ZZZZ</name>
<keyword evidence="1" id="KW-1133">Transmembrane helix</keyword>
<protein>
    <submittedName>
        <fullName evidence="2">Unannotated protein</fullName>
    </submittedName>
</protein>
<dbReference type="EMBL" id="CAEZYW010000231">
    <property type="protein sequence ID" value="CAB4752456.1"/>
    <property type="molecule type" value="Genomic_DNA"/>
</dbReference>
<feature type="transmembrane region" description="Helical" evidence="1">
    <location>
        <begin position="20"/>
        <end position="41"/>
    </location>
</feature>
<evidence type="ECO:0000313" key="2">
    <source>
        <dbReference type="EMBL" id="CAB4752456.1"/>
    </source>
</evidence>
<gene>
    <name evidence="2" type="ORF">UFOPK2786_01365</name>
</gene>
<feature type="transmembrane region" description="Helical" evidence="1">
    <location>
        <begin position="47"/>
        <end position="66"/>
    </location>
</feature>
<keyword evidence="1" id="KW-0472">Membrane</keyword>
<reference evidence="2" key="1">
    <citation type="submission" date="2020-05" db="EMBL/GenBank/DDBJ databases">
        <authorList>
            <person name="Chiriac C."/>
            <person name="Salcher M."/>
            <person name="Ghai R."/>
            <person name="Kavagutti S V."/>
        </authorList>
    </citation>
    <scope>NUCLEOTIDE SEQUENCE</scope>
</reference>
<keyword evidence="1" id="KW-0812">Transmembrane</keyword>
<organism evidence="2">
    <name type="scientific">freshwater metagenome</name>
    <dbReference type="NCBI Taxonomy" id="449393"/>
    <lineage>
        <taxon>unclassified sequences</taxon>
        <taxon>metagenomes</taxon>
        <taxon>ecological metagenomes</taxon>
    </lineage>
</organism>
<proteinExistence type="predicted"/>